<evidence type="ECO:0000313" key="4">
    <source>
        <dbReference type="Proteomes" id="UP000199114"/>
    </source>
</evidence>
<organism evidence="3 4">
    <name type="scientific">Natrinema salaciae</name>
    <dbReference type="NCBI Taxonomy" id="1186196"/>
    <lineage>
        <taxon>Archaea</taxon>
        <taxon>Methanobacteriati</taxon>
        <taxon>Methanobacteriota</taxon>
        <taxon>Stenosarchaea group</taxon>
        <taxon>Halobacteria</taxon>
        <taxon>Halobacteriales</taxon>
        <taxon>Natrialbaceae</taxon>
        <taxon>Natrinema</taxon>
    </lineage>
</organism>
<gene>
    <name evidence="3" type="ORF">SAMN04489841_2126</name>
</gene>
<protein>
    <submittedName>
        <fullName evidence="3">Uncharacterized protein</fullName>
    </submittedName>
</protein>
<accession>A0A1H9I6F6</accession>
<keyword evidence="4" id="KW-1185">Reference proteome</keyword>
<keyword evidence="2" id="KW-0472">Membrane</keyword>
<proteinExistence type="predicted"/>
<evidence type="ECO:0000256" key="2">
    <source>
        <dbReference type="SAM" id="Phobius"/>
    </source>
</evidence>
<name>A0A1H9I6F6_9EURY</name>
<evidence type="ECO:0000313" key="3">
    <source>
        <dbReference type="EMBL" id="SEQ70160.1"/>
    </source>
</evidence>
<dbReference type="EMBL" id="FOFD01000003">
    <property type="protein sequence ID" value="SEQ70160.1"/>
    <property type="molecule type" value="Genomic_DNA"/>
</dbReference>
<feature type="region of interest" description="Disordered" evidence="1">
    <location>
        <begin position="40"/>
        <end position="75"/>
    </location>
</feature>
<dbReference type="Proteomes" id="UP000199114">
    <property type="component" value="Unassembled WGS sequence"/>
</dbReference>
<reference evidence="4" key="1">
    <citation type="submission" date="2016-10" db="EMBL/GenBank/DDBJ databases">
        <authorList>
            <person name="Varghese N."/>
            <person name="Submissions S."/>
        </authorList>
    </citation>
    <scope>NUCLEOTIDE SEQUENCE [LARGE SCALE GENOMIC DNA]</scope>
    <source>
        <strain evidence="4">DSM 25055</strain>
    </source>
</reference>
<sequence length="266" mass="28352">MVQVVALVFAGAFLLFGGIVLSRASELGDRRETIGELASAGDERVEPGGEATISGPAHVLEPASPTRTGPDRNGDDSAALWAWRVRRKENTGNGSRWRTAEAELAVGDFAVDHSWDRVRVDATTLATDADDDPFDSPDLFLGDPETESYLGDLGPVNRFLERTGLASEDGVVSDLEFTVSVGGETTMPDKYQATVVRDGDELVVRGELTETADGYVLRGTEETPLVIANGSLEDQRERVSSEVRLRRAAGGVLVGLGLLVAILGVI</sequence>
<keyword evidence="2" id="KW-0812">Transmembrane</keyword>
<feature type="transmembrane region" description="Helical" evidence="2">
    <location>
        <begin position="248"/>
        <end position="265"/>
    </location>
</feature>
<dbReference type="AlphaFoldDB" id="A0A1H9I6F6"/>
<keyword evidence="2" id="KW-1133">Transmembrane helix</keyword>
<dbReference type="RefSeq" id="WP_090617300.1">
    <property type="nucleotide sequence ID" value="NZ_FOFD01000003.1"/>
</dbReference>
<dbReference type="OrthoDB" id="275810at2157"/>
<evidence type="ECO:0000256" key="1">
    <source>
        <dbReference type="SAM" id="MobiDB-lite"/>
    </source>
</evidence>